<evidence type="ECO:0000256" key="1">
    <source>
        <dbReference type="SAM" id="MobiDB-lite"/>
    </source>
</evidence>
<evidence type="ECO:0000259" key="2">
    <source>
        <dbReference type="PROSITE" id="PS50195"/>
    </source>
</evidence>
<dbReference type="EMBL" id="JAGTXO010000038">
    <property type="protein sequence ID" value="KAG8459677.1"/>
    <property type="molecule type" value="Genomic_DNA"/>
</dbReference>
<dbReference type="SMART" id="SM00312">
    <property type="entry name" value="PX"/>
    <property type="match status" value="1"/>
</dbReference>
<keyword evidence="4" id="KW-1185">Reference proteome</keyword>
<reference evidence="3" key="1">
    <citation type="submission" date="2021-05" db="EMBL/GenBank/DDBJ databases">
        <title>The genome of the haptophyte Pavlova lutheri (Diacronema luteri, Pavlovales) - a model for lipid biosynthesis in eukaryotic algae.</title>
        <authorList>
            <person name="Hulatt C.J."/>
            <person name="Posewitz M.C."/>
        </authorList>
    </citation>
    <scope>NUCLEOTIDE SEQUENCE</scope>
    <source>
        <strain evidence="3">NIVA-4/92</strain>
    </source>
</reference>
<dbReference type="InterPro" id="IPR027267">
    <property type="entry name" value="AH/BAR_dom_sf"/>
</dbReference>
<name>A0A8J5XF54_DIALT</name>
<dbReference type="Pfam" id="PF09325">
    <property type="entry name" value="Vps5"/>
    <property type="match status" value="1"/>
</dbReference>
<proteinExistence type="predicted"/>
<accession>A0A8J5XF54</accession>
<dbReference type="InterPro" id="IPR036871">
    <property type="entry name" value="PX_dom_sf"/>
</dbReference>
<dbReference type="Gene3D" id="1.20.1270.60">
    <property type="entry name" value="Arfaptin homology (AH) domain/BAR domain"/>
    <property type="match status" value="1"/>
</dbReference>
<gene>
    <name evidence="3" type="ORF">KFE25_003129</name>
</gene>
<dbReference type="PANTHER" id="PTHR10555:SF170">
    <property type="entry name" value="FI18122P1"/>
    <property type="match status" value="1"/>
</dbReference>
<dbReference type="PROSITE" id="PS50195">
    <property type="entry name" value="PX"/>
    <property type="match status" value="1"/>
</dbReference>
<dbReference type="InterPro" id="IPR015404">
    <property type="entry name" value="Vps5_C"/>
</dbReference>
<dbReference type="GO" id="GO:0005768">
    <property type="term" value="C:endosome"/>
    <property type="evidence" value="ECO:0007669"/>
    <property type="project" value="TreeGrafter"/>
</dbReference>
<sequence length="522" mass="55104">MLAEEVLGPPLLSQQATAESLSIHVVQMSIGEPISEGFGPRKYTTYRITTDIRDHILHSTLSGGELALANGVSCRRRFSEFLKLRGELLDACPGVIVPPLPEKQTVGRFDPEFVEKRRRALSSFLCSCAVHPILATTPQVSSFCEWPPALVRAVLASAPRDYIPSAEEWERTEGGDPHKSALADIVAFEAQARKLREVLKRDHVRELERSVDLMELAQALCSFGSSEYNVALRHHLGRLSQAMGGLSTLSKLQAEADTRTLLALLKDYKNLAGAIAEQCQRRESAHKVVDATSTELRAAQALLAKAAGRAGASGERKAADLEARVAELRARADGAHAHLQLHTRTLSAELGRFHAQKAAHFRSVLAQMAAERAATSAQVHARWRDLVPALAPHADASPDARHARLAGAANGFEHSSLAAPFGGARGWGSPGAPNGTPLGAGSDGAHTDSFVHAMHSHAQQLLAGGASLSGALAHAYTADGDGVPLGTCTGGGGGVSPLNGHGGSRGLTGAQLAATQYSPPIV</sequence>
<dbReference type="Pfam" id="PF00787">
    <property type="entry name" value="PX"/>
    <property type="match status" value="1"/>
</dbReference>
<dbReference type="OMA" id="RGMDQER"/>
<feature type="region of interest" description="Disordered" evidence="1">
    <location>
        <begin position="423"/>
        <end position="444"/>
    </location>
</feature>
<comment type="caution">
    <text evidence="3">The sequence shown here is derived from an EMBL/GenBank/DDBJ whole genome shotgun (WGS) entry which is preliminary data.</text>
</comment>
<evidence type="ECO:0000313" key="4">
    <source>
        <dbReference type="Proteomes" id="UP000751190"/>
    </source>
</evidence>
<dbReference type="Gene3D" id="3.30.1520.10">
    <property type="entry name" value="Phox-like domain"/>
    <property type="match status" value="1"/>
</dbReference>
<dbReference type="OrthoDB" id="10254720at2759"/>
<feature type="domain" description="PX" evidence="2">
    <location>
        <begin position="24"/>
        <end position="151"/>
    </location>
</feature>
<dbReference type="Proteomes" id="UP000751190">
    <property type="component" value="Unassembled WGS sequence"/>
</dbReference>
<dbReference type="SUPFAM" id="SSF64268">
    <property type="entry name" value="PX domain"/>
    <property type="match status" value="1"/>
</dbReference>
<dbReference type="GO" id="GO:0035091">
    <property type="term" value="F:phosphatidylinositol binding"/>
    <property type="evidence" value="ECO:0007669"/>
    <property type="project" value="InterPro"/>
</dbReference>
<dbReference type="PANTHER" id="PTHR10555">
    <property type="entry name" value="SORTING NEXIN"/>
    <property type="match status" value="1"/>
</dbReference>
<protein>
    <recommendedName>
        <fullName evidence="2">PX domain-containing protein</fullName>
    </recommendedName>
</protein>
<dbReference type="AlphaFoldDB" id="A0A8J5XF54"/>
<organism evidence="3 4">
    <name type="scientific">Diacronema lutheri</name>
    <name type="common">Unicellular marine alga</name>
    <name type="synonym">Monochrysis lutheri</name>
    <dbReference type="NCBI Taxonomy" id="2081491"/>
    <lineage>
        <taxon>Eukaryota</taxon>
        <taxon>Haptista</taxon>
        <taxon>Haptophyta</taxon>
        <taxon>Pavlovophyceae</taxon>
        <taxon>Pavlovales</taxon>
        <taxon>Pavlovaceae</taxon>
        <taxon>Diacronema</taxon>
    </lineage>
</organism>
<evidence type="ECO:0000313" key="3">
    <source>
        <dbReference type="EMBL" id="KAG8459677.1"/>
    </source>
</evidence>
<dbReference type="InterPro" id="IPR001683">
    <property type="entry name" value="PX_dom"/>
</dbReference>